<evidence type="ECO:0000313" key="2">
    <source>
        <dbReference type="EMBL" id="CAK0836879.1"/>
    </source>
</evidence>
<protein>
    <recommendedName>
        <fullName evidence="1">Vms1-associating treble clef domain-containing protein</fullName>
    </recommendedName>
</protein>
<gene>
    <name evidence="2" type="ORF">PCOR1329_LOCUS33239</name>
</gene>
<evidence type="ECO:0000259" key="1">
    <source>
        <dbReference type="Pfam" id="PF18716"/>
    </source>
</evidence>
<dbReference type="EMBL" id="CAUYUJ010013891">
    <property type="protein sequence ID" value="CAK0836879.1"/>
    <property type="molecule type" value="Genomic_DNA"/>
</dbReference>
<keyword evidence="3" id="KW-1185">Reference proteome</keyword>
<proteinExistence type="predicted"/>
<sequence length="431" mass="45129">MDLTLMTVSGPISASGIRLTGPVLCLEWLCSDQSALADADDAAAHQQDSCPQRGDRVELANLFSMRHGGGLVVVSTPPAYWSPHGAVERARALRELASESGLVVVAGTAPAAGRPASPADFETEVARLVTDLSVGYEAAEPRGEGAERVRPGFLGEVRLWDPARGQMPASEALCLGACVEAQRLTQAALVLSGAVSGEALAILEGRAGAPSTGPCLWHRCAFFDVPPGSPVPPAELASRGCFLGFCPPPAGADISWQARAAQRPWKTEEAFLQALAAAPPGRALVRGGQKNRVRSMRGIPCGSAMAVRCSAWTAPLSAPRHGGGSSGLRFRTDLAAFGGPGLGLCADLLAAARPGDARLPSEDSLRAAALELFAYPWQPPAPPEQPTFYCHWCGTGKPEGEHFSKGEFDYCSPKCIGKHRARGFAVDAHDR</sequence>
<name>A0ABN9SWL5_9DINO</name>
<dbReference type="Pfam" id="PF18716">
    <property type="entry name" value="VATC"/>
    <property type="match status" value="1"/>
</dbReference>
<organism evidence="2 3">
    <name type="scientific">Prorocentrum cordatum</name>
    <dbReference type="NCBI Taxonomy" id="2364126"/>
    <lineage>
        <taxon>Eukaryota</taxon>
        <taxon>Sar</taxon>
        <taxon>Alveolata</taxon>
        <taxon>Dinophyceae</taxon>
        <taxon>Prorocentrales</taxon>
        <taxon>Prorocentraceae</taxon>
        <taxon>Prorocentrum</taxon>
    </lineage>
</organism>
<feature type="domain" description="Vms1-associating treble clef" evidence="1">
    <location>
        <begin position="390"/>
        <end position="425"/>
    </location>
</feature>
<comment type="caution">
    <text evidence="2">The sequence shown here is derived from an EMBL/GenBank/DDBJ whole genome shotgun (WGS) entry which is preliminary data.</text>
</comment>
<dbReference type="InterPro" id="IPR041540">
    <property type="entry name" value="VATC"/>
</dbReference>
<accession>A0ABN9SWL5</accession>
<dbReference type="Proteomes" id="UP001189429">
    <property type="component" value="Unassembled WGS sequence"/>
</dbReference>
<reference evidence="2" key="1">
    <citation type="submission" date="2023-10" db="EMBL/GenBank/DDBJ databases">
        <authorList>
            <person name="Chen Y."/>
            <person name="Shah S."/>
            <person name="Dougan E. K."/>
            <person name="Thang M."/>
            <person name="Chan C."/>
        </authorList>
    </citation>
    <scope>NUCLEOTIDE SEQUENCE [LARGE SCALE GENOMIC DNA]</scope>
</reference>
<dbReference type="Gene3D" id="3.20.20.140">
    <property type="entry name" value="Metal-dependent hydrolases"/>
    <property type="match status" value="1"/>
</dbReference>
<evidence type="ECO:0000313" key="3">
    <source>
        <dbReference type="Proteomes" id="UP001189429"/>
    </source>
</evidence>